<dbReference type="Gene3D" id="1.10.510.10">
    <property type="entry name" value="Transferase(Phosphotransferase) domain 1"/>
    <property type="match status" value="1"/>
</dbReference>
<evidence type="ECO:0000313" key="8">
    <source>
        <dbReference type="Proteomes" id="UP000652761"/>
    </source>
</evidence>
<dbReference type="Pfam" id="PF00069">
    <property type="entry name" value="Pkinase"/>
    <property type="match status" value="1"/>
</dbReference>
<evidence type="ECO:0000256" key="2">
    <source>
        <dbReference type="ARBA" id="ARBA00022679"/>
    </source>
</evidence>
<accession>A0A843W1S5</accession>
<dbReference type="AlphaFoldDB" id="A0A843W1S5"/>
<evidence type="ECO:0000256" key="4">
    <source>
        <dbReference type="ARBA" id="ARBA00022777"/>
    </source>
</evidence>
<keyword evidence="1" id="KW-0723">Serine/threonine-protein kinase</keyword>
<dbReference type="OrthoDB" id="693917at2759"/>
<evidence type="ECO:0000256" key="5">
    <source>
        <dbReference type="ARBA" id="ARBA00022840"/>
    </source>
</evidence>
<feature type="domain" description="Protein kinase" evidence="6">
    <location>
        <begin position="51"/>
        <end position="179"/>
    </location>
</feature>
<evidence type="ECO:0000256" key="3">
    <source>
        <dbReference type="ARBA" id="ARBA00022741"/>
    </source>
</evidence>
<protein>
    <recommendedName>
        <fullName evidence="6">Protein kinase domain-containing protein</fullName>
    </recommendedName>
</protein>
<gene>
    <name evidence="7" type="ORF">Taro_034045</name>
</gene>
<name>A0A843W1S5_COLES</name>
<dbReference type="GO" id="GO:0005524">
    <property type="term" value="F:ATP binding"/>
    <property type="evidence" value="ECO:0007669"/>
    <property type="project" value="UniProtKB-KW"/>
</dbReference>
<dbReference type="InterPro" id="IPR000719">
    <property type="entry name" value="Prot_kinase_dom"/>
</dbReference>
<dbReference type="PANTHER" id="PTHR24349">
    <property type="entry name" value="SERINE/THREONINE-PROTEIN KINASE"/>
    <property type="match status" value="1"/>
</dbReference>
<dbReference type="GO" id="GO:0004674">
    <property type="term" value="F:protein serine/threonine kinase activity"/>
    <property type="evidence" value="ECO:0007669"/>
    <property type="project" value="UniProtKB-KW"/>
</dbReference>
<keyword evidence="8" id="KW-1185">Reference proteome</keyword>
<evidence type="ECO:0000313" key="7">
    <source>
        <dbReference type="EMBL" id="MQM01287.1"/>
    </source>
</evidence>
<keyword evidence="4" id="KW-0418">Kinase</keyword>
<reference evidence="7" key="1">
    <citation type="submission" date="2017-07" db="EMBL/GenBank/DDBJ databases">
        <title>Taro Niue Genome Assembly and Annotation.</title>
        <authorList>
            <person name="Atibalentja N."/>
            <person name="Keating K."/>
            <person name="Fields C.J."/>
        </authorList>
    </citation>
    <scope>NUCLEOTIDE SEQUENCE</scope>
    <source>
        <strain evidence="7">Niue_2</strain>
        <tissue evidence="7">Leaf</tissue>
    </source>
</reference>
<evidence type="ECO:0000259" key="6">
    <source>
        <dbReference type="PROSITE" id="PS50011"/>
    </source>
</evidence>
<dbReference type="PROSITE" id="PS50011">
    <property type="entry name" value="PROTEIN_KINASE_DOM"/>
    <property type="match status" value="1"/>
</dbReference>
<evidence type="ECO:0000256" key="1">
    <source>
        <dbReference type="ARBA" id="ARBA00022527"/>
    </source>
</evidence>
<comment type="caution">
    <text evidence="7">The sequence shown here is derived from an EMBL/GenBank/DDBJ whole genome shotgun (WGS) entry which is preliminary data.</text>
</comment>
<dbReference type="InterPro" id="IPR050205">
    <property type="entry name" value="CDPK_Ser/Thr_kinases"/>
</dbReference>
<dbReference type="InterPro" id="IPR011009">
    <property type="entry name" value="Kinase-like_dom_sf"/>
</dbReference>
<sequence length="179" mass="19505">MVHCVGGWGDGETDAALLFAHDLVAPPPMSLYFATAATSPTVAAVLDSGRSLQSTNLGRWLDGAILDMPVMKGELKGQEVAVKVIPKAKMTTAIAIEGIRREVKILSALTGHKNLVQFYDAYEDEDNAFIVMELCRGGELLDRILARKHVRYAANLDPRLEIVVWIYKGVKKLQSPEGG</sequence>
<keyword evidence="2" id="KW-0808">Transferase</keyword>
<keyword evidence="5" id="KW-0067">ATP-binding</keyword>
<dbReference type="EMBL" id="NMUH01002653">
    <property type="protein sequence ID" value="MQM01287.1"/>
    <property type="molecule type" value="Genomic_DNA"/>
</dbReference>
<dbReference type="Proteomes" id="UP000652761">
    <property type="component" value="Unassembled WGS sequence"/>
</dbReference>
<dbReference type="SUPFAM" id="SSF56112">
    <property type="entry name" value="Protein kinase-like (PK-like)"/>
    <property type="match status" value="1"/>
</dbReference>
<keyword evidence="3" id="KW-0547">Nucleotide-binding</keyword>
<organism evidence="7 8">
    <name type="scientific">Colocasia esculenta</name>
    <name type="common">Wild taro</name>
    <name type="synonym">Arum esculentum</name>
    <dbReference type="NCBI Taxonomy" id="4460"/>
    <lineage>
        <taxon>Eukaryota</taxon>
        <taxon>Viridiplantae</taxon>
        <taxon>Streptophyta</taxon>
        <taxon>Embryophyta</taxon>
        <taxon>Tracheophyta</taxon>
        <taxon>Spermatophyta</taxon>
        <taxon>Magnoliopsida</taxon>
        <taxon>Liliopsida</taxon>
        <taxon>Araceae</taxon>
        <taxon>Aroideae</taxon>
        <taxon>Colocasieae</taxon>
        <taxon>Colocasia</taxon>
    </lineage>
</organism>
<proteinExistence type="predicted"/>
<dbReference type="FunFam" id="3.30.200.20:FF:001207">
    <property type="entry name" value="CDPK-related kinase 1"/>
    <property type="match status" value="1"/>
</dbReference>